<sequence length="242" mass="28027">MKQLINWGMKPETSDELNYYLQKKDLKVGKKTFFFDAKSTFVDVQRPWMLEIGSYCKIARGTIILQHDYSRSVLRRYYGQILCEAGKTVIGDNVFIGMNSIILMGTHIGNNVIIGAGSVVKDNIPENVVAAGNPAKIVCTLEEYYKKRVHEQLNEAFICVKEYLKFYGKYPTVKEMGAFFHLYMKRDISELEREGLFLDWHGDEREEILESFMNTEPLFQDYSGFLKYCDERIRNDTANSGK</sequence>
<dbReference type="Gene3D" id="2.160.10.10">
    <property type="entry name" value="Hexapeptide repeat proteins"/>
    <property type="match status" value="1"/>
</dbReference>
<dbReference type="RefSeq" id="WP_109624980.1">
    <property type="nucleotide sequence ID" value="NZ_JANKBI010000012.1"/>
</dbReference>
<comment type="caution">
    <text evidence="1">The sequence shown here is derived from an EMBL/GenBank/DDBJ whole genome shotgun (WGS) entry which is preliminary data.</text>
</comment>
<dbReference type="SUPFAM" id="SSF51161">
    <property type="entry name" value="Trimeric LpxA-like enzymes"/>
    <property type="match status" value="1"/>
</dbReference>
<gene>
    <name evidence="1" type="ORF">C7383_102165</name>
</gene>
<dbReference type="AlphaFoldDB" id="A0AB73T882"/>
<reference evidence="1 2" key="1">
    <citation type="submission" date="2018-05" db="EMBL/GenBank/DDBJ databases">
        <authorList>
            <person name="Goeker M."/>
            <person name="Huntemann M."/>
            <person name="Clum A."/>
            <person name="Pillay M."/>
            <person name="Palaniappan K."/>
            <person name="Varghese N."/>
            <person name="Mikhailova N."/>
            <person name="Stamatis D."/>
            <person name="Reddy T."/>
            <person name="Daum C."/>
            <person name="Shapiro N."/>
            <person name="Ivanova N."/>
            <person name="Kyrpides N."/>
            <person name="Woyke T."/>
        </authorList>
    </citation>
    <scope>NUCLEOTIDE SEQUENCE [LARGE SCALE GENOMIC DNA]</scope>
    <source>
        <strain evidence="1 2">DSM 26524</strain>
    </source>
</reference>
<dbReference type="InterPro" id="IPR001451">
    <property type="entry name" value="Hexapep"/>
</dbReference>
<dbReference type="PANTHER" id="PTHR43300:SF11">
    <property type="entry name" value="ACETYLTRANSFERASE RV3034C-RELATED"/>
    <property type="match status" value="1"/>
</dbReference>
<dbReference type="Proteomes" id="UP000245412">
    <property type="component" value="Unassembled WGS sequence"/>
</dbReference>
<proteinExistence type="predicted"/>
<evidence type="ECO:0000313" key="2">
    <source>
        <dbReference type="Proteomes" id="UP000245412"/>
    </source>
</evidence>
<organism evidence="1 2">
    <name type="scientific">Murimonas intestini</name>
    <dbReference type="NCBI Taxonomy" id="1337051"/>
    <lineage>
        <taxon>Bacteria</taxon>
        <taxon>Bacillati</taxon>
        <taxon>Bacillota</taxon>
        <taxon>Clostridia</taxon>
        <taxon>Lachnospirales</taxon>
        <taxon>Lachnospiraceae</taxon>
        <taxon>Murimonas</taxon>
    </lineage>
</organism>
<keyword evidence="2" id="KW-1185">Reference proteome</keyword>
<accession>A0AB73T882</accession>
<protein>
    <submittedName>
        <fullName evidence="1">Succinyltransferase-like protein</fullName>
    </submittedName>
</protein>
<dbReference type="InterPro" id="IPR050179">
    <property type="entry name" value="Trans_hexapeptide_repeat"/>
</dbReference>
<dbReference type="CDD" id="cd04647">
    <property type="entry name" value="LbH_MAT_like"/>
    <property type="match status" value="1"/>
</dbReference>
<dbReference type="EMBL" id="QGGY01000002">
    <property type="protein sequence ID" value="PWJ78032.1"/>
    <property type="molecule type" value="Genomic_DNA"/>
</dbReference>
<dbReference type="Pfam" id="PF00132">
    <property type="entry name" value="Hexapep"/>
    <property type="match status" value="1"/>
</dbReference>
<name>A0AB73T882_9FIRM</name>
<evidence type="ECO:0000313" key="1">
    <source>
        <dbReference type="EMBL" id="PWJ78032.1"/>
    </source>
</evidence>
<dbReference type="InterPro" id="IPR011004">
    <property type="entry name" value="Trimer_LpxA-like_sf"/>
</dbReference>
<dbReference type="PANTHER" id="PTHR43300">
    <property type="entry name" value="ACETYLTRANSFERASE"/>
    <property type="match status" value="1"/>
</dbReference>